<dbReference type="GO" id="GO:0005545">
    <property type="term" value="F:1-phosphatidylinositol binding"/>
    <property type="evidence" value="ECO:0007669"/>
    <property type="project" value="InterPro"/>
</dbReference>
<dbReference type="Proteomes" id="UP001214628">
    <property type="component" value="Chromosome 6"/>
</dbReference>
<feature type="compositionally biased region" description="Polar residues" evidence="1">
    <location>
        <begin position="637"/>
        <end position="648"/>
    </location>
</feature>
<dbReference type="GO" id="GO:0030136">
    <property type="term" value="C:clathrin-coated vesicle"/>
    <property type="evidence" value="ECO:0007669"/>
    <property type="project" value="InterPro"/>
</dbReference>
<sequence length="914" mass="98352">MSQYDKLVKGATKPKQDLPKAKYMDPILASALSKTGGLQDVFRSLSYRLQDPNSTVVFKTLLVVHTMLRSPSSTTVLSYLAGDPSALRLKLVATGGLHEYTYSRTLTKYASYLEARIITFKELGYDLVQASKRDQFARLRKVSVSKGLLREMSVLQKLLNALLDCAFFAESRQDELTMSALRMTLKDLLAHYMGMNEGIINMLQHYFDMGRQDAQRSLDIYRKFCWQTEKVVAFLDSSSRSSPSLRSAIPSLNHAPLSLAGALEEYLNDPNFDQNRKNQRSDQSKEVSSKSTSKERAHSTTVSNTQGATDNTTSSSQSQSKQVADQKPNTNTSDSNRKALQDFFEALEQPNNTTPFNATYASFAGFNAQPDWYQGQTNAFGIGAQPTGFNPFAPVPTGAYPMPSQPTGAMAMQPQATGFNPFQPTLVAGQTMMPMPAQLMPQHTMATSPFDQAFGQMSVSGSNSQATTGPTAHAQGSSLIPSQTQAGTAHPFKSSAASPMQQKQNIPMFPTPSNNVSDPSSGNEKSPWISANPTSAAHPSSSAMSNPKQVSFGYSAPSPAPTQDPSVKNTSLKPQKTGSMNPFSIPSDFQEPEPVVQKPKQSTLNELAMQSWLGTQQVTQEPQQMESPSSPFAHRMQPQSTGLMSSLASEFARPNQKESQPVSKPSLSSNPSSGKSASEDVTAASHQERSAGVGSMQFQPFSSTTSGPLSSRPFATTQSSMDSDGLTPWQSRQPPMPTGLSQQPTRTPGFDNIYGLGTSASSGQQPSHINLQSAQQENSGMGNINGKTSNLPSFANSLGSGSTSAWNTNFMRPDATGLGISSHRDASTSYNSQQRNLSPHATGSPMSFSPAGAASPSFPNPHQWGGSMGGGPALAGIKPFQPTSSFGHNLLKNQFGTPETSETKEPPTQDLLQF</sequence>
<accession>A0AAF0FHU4</accession>
<dbReference type="SMART" id="SM00273">
    <property type="entry name" value="ENTH"/>
    <property type="match status" value="1"/>
</dbReference>
<keyword evidence="4" id="KW-1185">Reference proteome</keyword>
<feature type="compositionally biased region" description="Polar residues" evidence="1">
    <location>
        <begin position="612"/>
        <end position="630"/>
    </location>
</feature>
<dbReference type="AlphaFoldDB" id="A0AAF0FHU4"/>
<dbReference type="GO" id="GO:0072583">
    <property type="term" value="P:clathrin-dependent endocytosis"/>
    <property type="evidence" value="ECO:0007669"/>
    <property type="project" value="InterPro"/>
</dbReference>
<feature type="compositionally biased region" description="Polar residues" evidence="1">
    <location>
        <begin position="827"/>
        <end position="841"/>
    </location>
</feature>
<feature type="compositionally biased region" description="Polar residues" evidence="1">
    <location>
        <begin position="299"/>
        <end position="311"/>
    </location>
</feature>
<protein>
    <recommendedName>
        <fullName evidence="2">ENTH domain-containing protein</fullName>
    </recommendedName>
</protein>
<feature type="compositionally biased region" description="Low complexity" evidence="1">
    <location>
        <begin position="663"/>
        <end position="676"/>
    </location>
</feature>
<dbReference type="SUPFAM" id="SSF48464">
    <property type="entry name" value="ENTH/VHS domain"/>
    <property type="match status" value="1"/>
</dbReference>
<feature type="compositionally biased region" description="Low complexity" evidence="1">
    <location>
        <begin position="843"/>
        <end position="861"/>
    </location>
</feature>
<dbReference type="InterPro" id="IPR014712">
    <property type="entry name" value="ANTH_dom_sf"/>
</dbReference>
<dbReference type="InterPro" id="IPR008942">
    <property type="entry name" value="ENTH_VHS"/>
</dbReference>
<feature type="region of interest" description="Disordered" evidence="1">
    <location>
        <begin position="821"/>
        <end position="914"/>
    </location>
</feature>
<evidence type="ECO:0000259" key="2">
    <source>
        <dbReference type="PROSITE" id="PS50942"/>
    </source>
</evidence>
<dbReference type="PANTHER" id="PTHR22951">
    <property type="entry name" value="CLATHRIN ASSEMBLY PROTEIN"/>
    <property type="match status" value="1"/>
</dbReference>
<evidence type="ECO:0000256" key="1">
    <source>
        <dbReference type="SAM" id="MobiDB-lite"/>
    </source>
</evidence>
<feature type="region of interest" description="Disordered" evidence="1">
    <location>
        <begin position="454"/>
        <end position="784"/>
    </location>
</feature>
<feature type="compositionally biased region" description="Polar residues" evidence="1">
    <location>
        <begin position="454"/>
        <end position="487"/>
    </location>
</feature>
<feature type="compositionally biased region" description="Polar residues" evidence="1">
    <location>
        <begin position="881"/>
        <end position="896"/>
    </location>
</feature>
<dbReference type="InterPro" id="IPR045192">
    <property type="entry name" value="AP180-like"/>
</dbReference>
<feature type="compositionally biased region" description="Polar residues" evidence="1">
    <location>
        <begin position="495"/>
        <end position="549"/>
    </location>
</feature>
<feature type="compositionally biased region" description="Polar residues" evidence="1">
    <location>
        <begin position="696"/>
        <end position="746"/>
    </location>
</feature>
<dbReference type="PROSITE" id="PS50942">
    <property type="entry name" value="ENTH"/>
    <property type="match status" value="1"/>
</dbReference>
<dbReference type="GO" id="GO:0048268">
    <property type="term" value="P:clathrin coat assembly"/>
    <property type="evidence" value="ECO:0007669"/>
    <property type="project" value="InterPro"/>
</dbReference>
<feature type="compositionally biased region" description="Polar residues" evidence="1">
    <location>
        <begin position="321"/>
        <end position="334"/>
    </location>
</feature>
<feature type="compositionally biased region" description="Polar residues" evidence="1">
    <location>
        <begin position="561"/>
        <end position="584"/>
    </location>
</feature>
<dbReference type="Gene3D" id="1.25.40.90">
    <property type="match status" value="1"/>
</dbReference>
<feature type="region of interest" description="Disordered" evidence="1">
    <location>
        <begin position="269"/>
        <end position="335"/>
    </location>
</feature>
<dbReference type="Pfam" id="PF07651">
    <property type="entry name" value="ANTH"/>
    <property type="match status" value="1"/>
</dbReference>
<dbReference type="GO" id="GO:0000149">
    <property type="term" value="F:SNARE binding"/>
    <property type="evidence" value="ECO:0007669"/>
    <property type="project" value="TreeGrafter"/>
</dbReference>
<dbReference type="InterPro" id="IPR013809">
    <property type="entry name" value="ENTH"/>
</dbReference>
<dbReference type="EMBL" id="CP118380">
    <property type="protein sequence ID" value="WFD44797.1"/>
    <property type="molecule type" value="Genomic_DNA"/>
</dbReference>
<dbReference type="SUPFAM" id="SSF89009">
    <property type="entry name" value="GAT-like domain"/>
    <property type="match status" value="1"/>
</dbReference>
<gene>
    <name evidence="3" type="ORF">MPSI1_003468</name>
</gene>
<reference evidence="3" key="1">
    <citation type="submission" date="2023-02" db="EMBL/GenBank/DDBJ databases">
        <title>Mating type loci evolution in Malassezia.</title>
        <authorList>
            <person name="Coelho M.A."/>
        </authorList>
    </citation>
    <scope>NUCLEOTIDE SEQUENCE</scope>
    <source>
        <strain evidence="3">CBS 14136</strain>
    </source>
</reference>
<proteinExistence type="predicted"/>
<feature type="compositionally biased region" description="Polar residues" evidence="1">
    <location>
        <begin position="758"/>
        <end position="784"/>
    </location>
</feature>
<dbReference type="GO" id="GO:0006900">
    <property type="term" value="P:vesicle budding from membrane"/>
    <property type="evidence" value="ECO:0007669"/>
    <property type="project" value="TreeGrafter"/>
</dbReference>
<feature type="domain" description="ENTH" evidence="2">
    <location>
        <begin position="1"/>
        <end position="127"/>
    </location>
</feature>
<dbReference type="GO" id="GO:0005905">
    <property type="term" value="C:clathrin-coated pit"/>
    <property type="evidence" value="ECO:0007669"/>
    <property type="project" value="TreeGrafter"/>
</dbReference>
<dbReference type="GO" id="GO:0032050">
    <property type="term" value="F:clathrin heavy chain binding"/>
    <property type="evidence" value="ECO:0007669"/>
    <property type="project" value="TreeGrafter"/>
</dbReference>
<feature type="compositionally biased region" description="Basic and acidic residues" evidence="1">
    <location>
        <begin position="274"/>
        <end position="298"/>
    </location>
</feature>
<organism evidence="3 4">
    <name type="scientific">Malassezia psittaci</name>
    <dbReference type="NCBI Taxonomy" id="1821823"/>
    <lineage>
        <taxon>Eukaryota</taxon>
        <taxon>Fungi</taxon>
        <taxon>Dikarya</taxon>
        <taxon>Basidiomycota</taxon>
        <taxon>Ustilaginomycotina</taxon>
        <taxon>Malasseziomycetes</taxon>
        <taxon>Malasseziales</taxon>
        <taxon>Malasseziaceae</taxon>
        <taxon>Malassezia</taxon>
    </lineage>
</organism>
<dbReference type="CDD" id="cd16988">
    <property type="entry name" value="ANTH_N_YAP180"/>
    <property type="match status" value="1"/>
</dbReference>
<evidence type="ECO:0000313" key="3">
    <source>
        <dbReference type="EMBL" id="WFD44797.1"/>
    </source>
</evidence>
<dbReference type="Gene3D" id="1.20.58.150">
    <property type="entry name" value="ANTH domain"/>
    <property type="match status" value="1"/>
</dbReference>
<dbReference type="PANTHER" id="PTHR22951:SF5">
    <property type="entry name" value="PHOSPHATIDYLINOSITOL-BINDING CLATHRIN ASSEMBLY PROTEIN LAP"/>
    <property type="match status" value="1"/>
</dbReference>
<name>A0AAF0FHU4_9BASI</name>
<evidence type="ECO:0000313" key="4">
    <source>
        <dbReference type="Proteomes" id="UP001214628"/>
    </source>
</evidence>
<dbReference type="GO" id="GO:0005546">
    <property type="term" value="F:phosphatidylinositol-4,5-bisphosphate binding"/>
    <property type="evidence" value="ECO:0007669"/>
    <property type="project" value="TreeGrafter"/>
</dbReference>
<dbReference type="InterPro" id="IPR011417">
    <property type="entry name" value="ANTH_dom"/>
</dbReference>